<dbReference type="RefSeq" id="WP_188455075.1">
    <property type="nucleotide sequence ID" value="NZ_BMFR01000006.1"/>
</dbReference>
<keyword evidence="7 8" id="KW-0472">Membrane</keyword>
<dbReference type="Gene3D" id="1.20.1740.10">
    <property type="entry name" value="Amino acid/polyamine transporter I"/>
    <property type="match status" value="1"/>
</dbReference>
<reference evidence="9" key="2">
    <citation type="submission" date="2020-09" db="EMBL/GenBank/DDBJ databases">
        <authorList>
            <person name="Sun Q."/>
            <person name="Zhou Y."/>
        </authorList>
    </citation>
    <scope>NUCLEOTIDE SEQUENCE</scope>
    <source>
        <strain evidence="9">CGMCC 1.12754</strain>
    </source>
</reference>
<comment type="subcellular location">
    <subcellularLocation>
        <location evidence="1">Membrane</location>
        <topology evidence="1">Multi-pass membrane protein</topology>
    </subcellularLocation>
</comment>
<evidence type="ECO:0000313" key="9">
    <source>
        <dbReference type="EMBL" id="GGG73967.1"/>
    </source>
</evidence>
<dbReference type="GO" id="GO:0016020">
    <property type="term" value="C:membrane"/>
    <property type="evidence" value="ECO:0007669"/>
    <property type="project" value="UniProtKB-SubCell"/>
</dbReference>
<sequence>MKWFEYGDEKISHREIMIAIPSMVIGVGILSLPRSIAGATTGSDGWISLLVIGVFFVLLTWIIAKIASSFPNQSFLSYTSLILTKPVAIVFTFLYTIVSIMIAAYEVREISNIAKQYLFDRTPVEVISLIFLLVVVYAVAGSRAGIFRLNMMFLPIIILVALAVFVFNLGWFRLGNLLPVFETSLSDYVKSFSTGITSYVGFGIILFYISLAEKPEKTPRFAVIGMGIPIVVYILLYITCLGVFGHSVTSNLLYPTIELAKEIDIPGGFFERVESVFFVIWIMAIFNTTVMALDIAILALSSIFKSKDKMRLILILSPLVYVVAMYPKDIEGIGVLGNIVGYSAIILTFTVTVLLGVVGKLRRVKQGD</sequence>
<feature type="transmembrane region" description="Helical" evidence="8">
    <location>
        <begin position="122"/>
        <end position="140"/>
    </location>
</feature>
<evidence type="ECO:0000256" key="5">
    <source>
        <dbReference type="ARBA" id="ARBA00022692"/>
    </source>
</evidence>
<keyword evidence="3" id="KW-0813">Transport</keyword>
<feature type="transmembrane region" description="Helical" evidence="8">
    <location>
        <begin position="16"/>
        <end position="33"/>
    </location>
</feature>
<protein>
    <submittedName>
        <fullName evidence="9">Germination protein GerLB</fullName>
    </submittedName>
</protein>
<evidence type="ECO:0000256" key="1">
    <source>
        <dbReference type="ARBA" id="ARBA00004141"/>
    </source>
</evidence>
<feature type="transmembrane region" description="Helical" evidence="8">
    <location>
        <begin position="221"/>
        <end position="244"/>
    </location>
</feature>
<keyword evidence="4" id="KW-0309">Germination</keyword>
<dbReference type="PANTHER" id="PTHR34975">
    <property type="entry name" value="SPORE GERMINATION PROTEIN A2"/>
    <property type="match status" value="1"/>
</dbReference>
<evidence type="ECO:0000256" key="4">
    <source>
        <dbReference type="ARBA" id="ARBA00022544"/>
    </source>
</evidence>
<keyword evidence="5 8" id="KW-0812">Transmembrane</keyword>
<dbReference type="InterPro" id="IPR004761">
    <property type="entry name" value="Spore_GerAB"/>
</dbReference>
<keyword evidence="6 8" id="KW-1133">Transmembrane helix</keyword>
<organism evidence="9 10">
    <name type="scientific">Virgibacillus oceani</name>
    <dbReference type="NCBI Taxonomy" id="1479511"/>
    <lineage>
        <taxon>Bacteria</taxon>
        <taxon>Bacillati</taxon>
        <taxon>Bacillota</taxon>
        <taxon>Bacilli</taxon>
        <taxon>Bacillales</taxon>
        <taxon>Bacillaceae</taxon>
        <taxon>Virgibacillus</taxon>
    </lineage>
</organism>
<evidence type="ECO:0000313" key="10">
    <source>
        <dbReference type="Proteomes" id="UP000622860"/>
    </source>
</evidence>
<accession>A0A917HCZ1</accession>
<feature type="transmembrane region" description="Helical" evidence="8">
    <location>
        <begin position="312"/>
        <end position="327"/>
    </location>
</feature>
<dbReference type="EMBL" id="BMFR01000006">
    <property type="protein sequence ID" value="GGG73967.1"/>
    <property type="molecule type" value="Genomic_DNA"/>
</dbReference>
<feature type="transmembrane region" description="Helical" evidence="8">
    <location>
        <begin position="75"/>
        <end position="102"/>
    </location>
</feature>
<comment type="similarity">
    <text evidence="2">Belongs to the amino acid-polyamine-organocation (APC) superfamily. Spore germination protein (SGP) (TC 2.A.3.9) family.</text>
</comment>
<feature type="transmembrane region" description="Helical" evidence="8">
    <location>
        <begin position="45"/>
        <end position="63"/>
    </location>
</feature>
<keyword evidence="10" id="KW-1185">Reference proteome</keyword>
<name>A0A917HCZ1_9BACI</name>
<evidence type="ECO:0000256" key="3">
    <source>
        <dbReference type="ARBA" id="ARBA00022448"/>
    </source>
</evidence>
<feature type="transmembrane region" description="Helical" evidence="8">
    <location>
        <begin position="339"/>
        <end position="358"/>
    </location>
</feature>
<dbReference type="GO" id="GO:0009847">
    <property type="term" value="P:spore germination"/>
    <property type="evidence" value="ECO:0007669"/>
    <property type="project" value="InterPro"/>
</dbReference>
<dbReference type="NCBIfam" id="TIGR00912">
    <property type="entry name" value="2A0309"/>
    <property type="match status" value="1"/>
</dbReference>
<feature type="transmembrane region" description="Helical" evidence="8">
    <location>
        <begin position="276"/>
        <end position="300"/>
    </location>
</feature>
<feature type="transmembrane region" description="Helical" evidence="8">
    <location>
        <begin position="152"/>
        <end position="172"/>
    </location>
</feature>
<dbReference type="Proteomes" id="UP000622860">
    <property type="component" value="Unassembled WGS sequence"/>
</dbReference>
<feature type="transmembrane region" description="Helical" evidence="8">
    <location>
        <begin position="192"/>
        <end position="209"/>
    </location>
</feature>
<evidence type="ECO:0000256" key="2">
    <source>
        <dbReference type="ARBA" id="ARBA00007998"/>
    </source>
</evidence>
<dbReference type="PANTHER" id="PTHR34975:SF2">
    <property type="entry name" value="SPORE GERMINATION PROTEIN A2"/>
    <property type="match status" value="1"/>
</dbReference>
<dbReference type="AlphaFoldDB" id="A0A917HCZ1"/>
<evidence type="ECO:0000256" key="7">
    <source>
        <dbReference type="ARBA" id="ARBA00023136"/>
    </source>
</evidence>
<proteinExistence type="inferred from homology"/>
<evidence type="ECO:0000256" key="6">
    <source>
        <dbReference type="ARBA" id="ARBA00022989"/>
    </source>
</evidence>
<dbReference type="Pfam" id="PF03845">
    <property type="entry name" value="Spore_permease"/>
    <property type="match status" value="1"/>
</dbReference>
<evidence type="ECO:0000256" key="8">
    <source>
        <dbReference type="SAM" id="Phobius"/>
    </source>
</evidence>
<reference evidence="9" key="1">
    <citation type="journal article" date="2014" name="Int. J. Syst. Evol. Microbiol.">
        <title>Complete genome sequence of Corynebacterium casei LMG S-19264T (=DSM 44701T), isolated from a smear-ripened cheese.</title>
        <authorList>
            <consortium name="US DOE Joint Genome Institute (JGI-PGF)"/>
            <person name="Walter F."/>
            <person name="Albersmeier A."/>
            <person name="Kalinowski J."/>
            <person name="Ruckert C."/>
        </authorList>
    </citation>
    <scope>NUCLEOTIDE SEQUENCE</scope>
    <source>
        <strain evidence="9">CGMCC 1.12754</strain>
    </source>
</reference>
<comment type="caution">
    <text evidence="9">The sequence shown here is derived from an EMBL/GenBank/DDBJ whole genome shotgun (WGS) entry which is preliminary data.</text>
</comment>
<gene>
    <name evidence="9" type="ORF">GCM10011398_18150</name>
</gene>